<dbReference type="InterPro" id="IPR002145">
    <property type="entry name" value="CopG"/>
</dbReference>
<evidence type="ECO:0000313" key="3">
    <source>
        <dbReference type="EMBL" id="KYC58471.1"/>
    </source>
</evidence>
<dbReference type="InterPro" id="IPR010985">
    <property type="entry name" value="Ribbon_hlx_hlx"/>
</dbReference>
<gene>
    <name evidence="3" type="primary">nikR</name>
    <name evidence="2" type="ORF">AN188_00145</name>
    <name evidence="3" type="ORF">APG09_00218</name>
</gene>
<dbReference type="GO" id="GO:0006355">
    <property type="term" value="P:regulation of DNA-templated transcription"/>
    <property type="evidence" value="ECO:0007669"/>
    <property type="project" value="InterPro"/>
</dbReference>
<protein>
    <submittedName>
        <fullName evidence="3">Putative nickel-responsive regulator</fullName>
    </submittedName>
</protein>
<accession>A0A150JE29</accession>
<dbReference type="Gene3D" id="1.10.1220.10">
    <property type="entry name" value="Met repressor-like"/>
    <property type="match status" value="1"/>
</dbReference>
<dbReference type="InterPro" id="IPR013321">
    <property type="entry name" value="Arc_rbn_hlx_hlx"/>
</dbReference>
<feature type="domain" description="Ribbon-helix-helix protein CopG" evidence="1">
    <location>
        <begin position="42"/>
        <end position="82"/>
    </location>
</feature>
<dbReference type="AlphaFoldDB" id="A0A150JMZ9"/>
<organism evidence="3">
    <name type="scientific">Candidatus Methanofastidiosum methylothiophilum</name>
    <dbReference type="NCBI Taxonomy" id="1705564"/>
    <lineage>
        <taxon>Archaea</taxon>
        <taxon>Methanobacteriati</taxon>
        <taxon>Methanobacteriota</taxon>
        <taxon>Stenosarchaea group</taxon>
        <taxon>Candidatus Methanofastidiosia</taxon>
        <taxon>Candidatus Methanofastidiosales</taxon>
        <taxon>Candidatus Methanofastidiosaceae</taxon>
        <taxon>Candidatus Methanofastidiosum</taxon>
    </lineage>
</organism>
<dbReference type="PANTHER" id="PTHR36215:SF1">
    <property type="entry name" value="BLL4998 PROTEIN"/>
    <property type="match status" value="1"/>
</dbReference>
<sequence length="100" mass="11327">MIICTKYQDNINIGCAKYVDNRNSYIDISPIYHTDARGTSMKLISVQIPEAYMNGLDELVNYGYFPNKSEAIRSAIRDMLKNELGGFRSLRNEGISGKIK</sequence>
<evidence type="ECO:0000313" key="2">
    <source>
        <dbReference type="EMBL" id="KYC55493.1"/>
    </source>
</evidence>
<accession>A0A150JK60</accession>
<evidence type="ECO:0000313" key="4">
    <source>
        <dbReference type="Proteomes" id="UP000092420"/>
    </source>
</evidence>
<evidence type="ECO:0000259" key="1">
    <source>
        <dbReference type="Pfam" id="PF01402"/>
    </source>
</evidence>
<dbReference type="PANTHER" id="PTHR36215">
    <property type="entry name" value="BLL4998 PROTEIN"/>
    <property type="match status" value="1"/>
</dbReference>
<dbReference type="SUPFAM" id="SSF47598">
    <property type="entry name" value="Ribbon-helix-helix"/>
    <property type="match status" value="1"/>
</dbReference>
<dbReference type="Proteomes" id="UP000092420">
    <property type="component" value="Unassembled WGS sequence"/>
</dbReference>
<accession>A0A150JMZ9</accession>
<name>A0A150JMZ9_9EURY</name>
<dbReference type="EMBL" id="LNJB01000001">
    <property type="protein sequence ID" value="KYC55493.1"/>
    <property type="molecule type" value="Genomic_DNA"/>
</dbReference>
<dbReference type="Pfam" id="PF01402">
    <property type="entry name" value="RHH_1"/>
    <property type="match status" value="1"/>
</dbReference>
<dbReference type="CDD" id="cd22231">
    <property type="entry name" value="RHH_NikR_HicB-like"/>
    <property type="match status" value="1"/>
</dbReference>
<comment type="caution">
    <text evidence="3">The sequence shown here is derived from an EMBL/GenBank/DDBJ whole genome shotgun (WGS) entry which is preliminary data.</text>
</comment>
<proteinExistence type="predicted"/>
<dbReference type="EMBL" id="LNJE01000002">
    <property type="protein sequence ID" value="KYC58471.1"/>
    <property type="molecule type" value="Genomic_DNA"/>
</dbReference>
<reference evidence="3 4" key="1">
    <citation type="journal article" date="2016" name="ISME J.">
        <title>Chasing the elusive Euryarchaeota class WSA2: genomes reveal a uniquely fastidious methyl-reducing methanogen.</title>
        <authorList>
            <person name="Nobu M.K."/>
            <person name="Narihiro T."/>
            <person name="Kuroda K."/>
            <person name="Mei R."/>
            <person name="Liu W.T."/>
        </authorList>
    </citation>
    <scope>NUCLEOTIDE SEQUENCE [LARGE SCALE GENOMIC DNA]</scope>
    <source>
        <strain evidence="2">ADurb1013_Bin02101</strain>
        <strain evidence="3">ADurb1213_Bin02801</strain>
    </source>
</reference>